<sequence>MLDSQPSLLLPFLAVMAFSPTNLISNHSCDRKKQRTNTPTPTPTLPSPEQTDPSDPDNTDSEDYTNCESDRESINNAFQAIKAKFYRLLTKPYPAFHFKNPASFQSLQNQLNRFNSGCLSRFVANKIQFD</sequence>
<evidence type="ECO:0000313" key="2">
    <source>
        <dbReference type="Proteomes" id="UP001143856"/>
    </source>
</evidence>
<evidence type="ECO:0000313" key="1">
    <source>
        <dbReference type="EMBL" id="KAJ2987003.1"/>
    </source>
</evidence>
<accession>A0ACC1P6N7</accession>
<reference evidence="1" key="1">
    <citation type="submission" date="2022-10" db="EMBL/GenBank/DDBJ databases">
        <title>Genome Sequence of Xylaria curta.</title>
        <authorList>
            <person name="Buettner E."/>
        </authorList>
    </citation>
    <scope>NUCLEOTIDE SEQUENCE</scope>
    <source>
        <strain evidence="1">Babe10</strain>
    </source>
</reference>
<name>A0ACC1P6N7_9PEZI</name>
<organism evidence="1 2">
    <name type="scientific">Xylaria curta</name>
    <dbReference type="NCBI Taxonomy" id="42375"/>
    <lineage>
        <taxon>Eukaryota</taxon>
        <taxon>Fungi</taxon>
        <taxon>Dikarya</taxon>
        <taxon>Ascomycota</taxon>
        <taxon>Pezizomycotina</taxon>
        <taxon>Sordariomycetes</taxon>
        <taxon>Xylariomycetidae</taxon>
        <taxon>Xylariales</taxon>
        <taxon>Xylariaceae</taxon>
        <taxon>Xylaria</taxon>
    </lineage>
</organism>
<comment type="caution">
    <text evidence="1">The sequence shown here is derived from an EMBL/GenBank/DDBJ whole genome shotgun (WGS) entry which is preliminary data.</text>
</comment>
<dbReference type="Proteomes" id="UP001143856">
    <property type="component" value="Unassembled WGS sequence"/>
</dbReference>
<proteinExistence type="predicted"/>
<gene>
    <name evidence="1" type="ORF">NUW58_g4747</name>
</gene>
<dbReference type="EMBL" id="JAPDGR010000860">
    <property type="protein sequence ID" value="KAJ2987003.1"/>
    <property type="molecule type" value="Genomic_DNA"/>
</dbReference>
<keyword evidence="2" id="KW-1185">Reference proteome</keyword>
<protein>
    <submittedName>
        <fullName evidence="1">Uncharacterized protein</fullName>
    </submittedName>
</protein>